<dbReference type="PANTHER" id="PTHR33885">
    <property type="entry name" value="PHAGE SHOCK PROTEIN C"/>
    <property type="match status" value="1"/>
</dbReference>
<keyword evidence="5 7" id="KW-0472">Membrane</keyword>
<protein>
    <submittedName>
        <fullName evidence="9">Hypothetical membrane protein</fullName>
    </submittedName>
</protein>
<keyword evidence="3 7" id="KW-0812">Transmembrane</keyword>
<feature type="compositionally biased region" description="Basic and acidic residues" evidence="6">
    <location>
        <begin position="229"/>
        <end position="245"/>
    </location>
</feature>
<dbReference type="AlphaFoldDB" id="A0A379LXW7"/>
<comment type="subcellular location">
    <subcellularLocation>
        <location evidence="1">Cell membrane</location>
        <topology evidence="1">Single-pass membrane protein</topology>
    </subcellularLocation>
</comment>
<evidence type="ECO:0000313" key="10">
    <source>
        <dbReference type="Proteomes" id="UP000254569"/>
    </source>
</evidence>
<evidence type="ECO:0000256" key="1">
    <source>
        <dbReference type="ARBA" id="ARBA00004162"/>
    </source>
</evidence>
<feature type="compositionally biased region" description="Polar residues" evidence="6">
    <location>
        <begin position="208"/>
        <end position="219"/>
    </location>
</feature>
<accession>A0A379LXW7</accession>
<proteinExistence type="predicted"/>
<feature type="compositionally biased region" description="Low complexity" evidence="6">
    <location>
        <begin position="183"/>
        <end position="207"/>
    </location>
</feature>
<evidence type="ECO:0000256" key="3">
    <source>
        <dbReference type="ARBA" id="ARBA00022692"/>
    </source>
</evidence>
<feature type="transmembrane region" description="Helical" evidence="7">
    <location>
        <begin position="43"/>
        <end position="70"/>
    </location>
</feature>
<evidence type="ECO:0000256" key="5">
    <source>
        <dbReference type="ARBA" id="ARBA00023136"/>
    </source>
</evidence>
<feature type="transmembrane region" description="Helical" evidence="7">
    <location>
        <begin position="327"/>
        <end position="345"/>
    </location>
</feature>
<evidence type="ECO:0000256" key="7">
    <source>
        <dbReference type="SAM" id="Phobius"/>
    </source>
</evidence>
<feature type="region of interest" description="Disordered" evidence="6">
    <location>
        <begin position="146"/>
        <end position="171"/>
    </location>
</feature>
<evidence type="ECO:0000256" key="4">
    <source>
        <dbReference type="ARBA" id="ARBA00022989"/>
    </source>
</evidence>
<evidence type="ECO:0000313" key="9">
    <source>
        <dbReference type="EMBL" id="SUE14881.1"/>
    </source>
</evidence>
<dbReference type="EMBL" id="UGVI01000001">
    <property type="protein sequence ID" value="SUE14881.1"/>
    <property type="molecule type" value="Genomic_DNA"/>
</dbReference>
<feature type="transmembrane region" description="Helical" evidence="7">
    <location>
        <begin position="299"/>
        <end position="321"/>
    </location>
</feature>
<name>A0A379LXW7_9NOCA</name>
<gene>
    <name evidence="9" type="ORF">NCTC13296_01734</name>
</gene>
<dbReference type="GO" id="GO:0005886">
    <property type="term" value="C:plasma membrane"/>
    <property type="evidence" value="ECO:0007669"/>
    <property type="project" value="UniProtKB-SubCell"/>
</dbReference>
<dbReference type="Pfam" id="PF04024">
    <property type="entry name" value="PspC"/>
    <property type="match status" value="1"/>
</dbReference>
<dbReference type="InterPro" id="IPR007168">
    <property type="entry name" value="Phageshock_PspC_N"/>
</dbReference>
<feature type="region of interest" description="Disordered" evidence="6">
    <location>
        <begin position="183"/>
        <end position="263"/>
    </location>
</feature>
<feature type="transmembrane region" description="Helical" evidence="7">
    <location>
        <begin position="96"/>
        <end position="113"/>
    </location>
</feature>
<feature type="compositionally biased region" description="Polar residues" evidence="6">
    <location>
        <begin position="149"/>
        <end position="158"/>
    </location>
</feature>
<dbReference type="Proteomes" id="UP000254569">
    <property type="component" value="Unassembled WGS sequence"/>
</dbReference>
<keyword evidence="4 7" id="KW-1133">Transmembrane helix</keyword>
<keyword evidence="10" id="KW-1185">Reference proteome</keyword>
<evidence type="ECO:0000256" key="6">
    <source>
        <dbReference type="SAM" id="MobiDB-lite"/>
    </source>
</evidence>
<organism evidence="9 10">
    <name type="scientific">Rhodococcus gordoniae</name>
    <dbReference type="NCBI Taxonomy" id="223392"/>
    <lineage>
        <taxon>Bacteria</taxon>
        <taxon>Bacillati</taxon>
        <taxon>Actinomycetota</taxon>
        <taxon>Actinomycetes</taxon>
        <taxon>Mycobacteriales</taxon>
        <taxon>Nocardiaceae</taxon>
        <taxon>Rhodococcus</taxon>
    </lineage>
</organism>
<evidence type="ECO:0000259" key="8">
    <source>
        <dbReference type="Pfam" id="PF04024"/>
    </source>
</evidence>
<keyword evidence="2" id="KW-1003">Cell membrane</keyword>
<reference evidence="9 10" key="1">
    <citation type="submission" date="2018-06" db="EMBL/GenBank/DDBJ databases">
        <authorList>
            <consortium name="Pathogen Informatics"/>
            <person name="Doyle S."/>
        </authorList>
    </citation>
    <scope>NUCLEOTIDE SEQUENCE [LARGE SCALE GENOMIC DNA]</scope>
    <source>
        <strain evidence="9 10">NCTC13296</strain>
    </source>
</reference>
<dbReference type="InterPro" id="IPR052027">
    <property type="entry name" value="PspC"/>
</dbReference>
<dbReference type="PANTHER" id="PTHR33885:SF3">
    <property type="entry name" value="PHAGE SHOCK PROTEIN C"/>
    <property type="match status" value="1"/>
</dbReference>
<sequence>MDTRSFQDQVADMWRTRPVRLPKEGHIAGVCSGIGVRYGIDPVLIRVVFVASALFGGGGLVLYLAAWLLFPRHGDQVSSLESLVGRGASSDSTTKVVVILVALAIAAGAIGPVGAGSGGSGFIGTLLMLGGWWLLYQRRPEPPLLPATDGSSFSNQPAFPQPPVTNPYHSPWSAHTGVWNMHAGPAATETPAGETTRSETSGTETATPSQTTDATEAVNTTGATDTADTTERKTSPMPDLRKDTDAPLPGADALSPRRPSPPAWDPLGVAPFAWDLPEPTPTHQPAVVTNRRSRLTTTVLGLAVIAAAVTGALGAAADLAWVTPARVGAVALAVIGLGLLIGAFLHRGHGLLVVTGPLLGFVVLASIAGPVDTSNWGSRTWAPANGDQLQAEYSSQFGAMTLDLRRLELTEDRTVQVDGRFGSVEVLLPENLDVRADCTIGPGEIKGCPGPGIDGGADGVDDGPVLNLKANMEFGSLEVRRG</sequence>
<feature type="domain" description="Phage shock protein PspC N-terminal" evidence="8">
    <location>
        <begin position="17"/>
        <end position="72"/>
    </location>
</feature>
<feature type="transmembrane region" description="Helical" evidence="7">
    <location>
        <begin position="352"/>
        <end position="371"/>
    </location>
</feature>
<evidence type="ECO:0000256" key="2">
    <source>
        <dbReference type="ARBA" id="ARBA00022475"/>
    </source>
</evidence>